<dbReference type="EMBL" id="JAGPYM010000058">
    <property type="protein sequence ID" value="KAH6871204.1"/>
    <property type="molecule type" value="Genomic_DNA"/>
</dbReference>
<evidence type="ECO:0000313" key="2">
    <source>
        <dbReference type="Proteomes" id="UP000777438"/>
    </source>
</evidence>
<name>A0A9P8VQE7_9HYPO</name>
<organism evidence="1 2">
    <name type="scientific">Thelonectria olida</name>
    <dbReference type="NCBI Taxonomy" id="1576542"/>
    <lineage>
        <taxon>Eukaryota</taxon>
        <taxon>Fungi</taxon>
        <taxon>Dikarya</taxon>
        <taxon>Ascomycota</taxon>
        <taxon>Pezizomycotina</taxon>
        <taxon>Sordariomycetes</taxon>
        <taxon>Hypocreomycetidae</taxon>
        <taxon>Hypocreales</taxon>
        <taxon>Nectriaceae</taxon>
        <taxon>Thelonectria</taxon>
    </lineage>
</organism>
<gene>
    <name evidence="1" type="ORF">B0T10DRAFT_568447</name>
</gene>
<dbReference type="OrthoDB" id="5230873at2759"/>
<protein>
    <submittedName>
        <fullName evidence="1">Uncharacterized protein</fullName>
    </submittedName>
</protein>
<keyword evidence="2" id="KW-1185">Reference proteome</keyword>
<accession>A0A9P8VQE7</accession>
<evidence type="ECO:0000313" key="1">
    <source>
        <dbReference type="EMBL" id="KAH6871204.1"/>
    </source>
</evidence>
<proteinExistence type="predicted"/>
<dbReference type="AlphaFoldDB" id="A0A9P8VQE7"/>
<reference evidence="1 2" key="1">
    <citation type="journal article" date="2021" name="Nat. Commun.">
        <title>Genetic determinants of endophytism in the Arabidopsis root mycobiome.</title>
        <authorList>
            <person name="Mesny F."/>
            <person name="Miyauchi S."/>
            <person name="Thiergart T."/>
            <person name="Pickel B."/>
            <person name="Atanasova L."/>
            <person name="Karlsson M."/>
            <person name="Huettel B."/>
            <person name="Barry K.W."/>
            <person name="Haridas S."/>
            <person name="Chen C."/>
            <person name="Bauer D."/>
            <person name="Andreopoulos W."/>
            <person name="Pangilinan J."/>
            <person name="LaButti K."/>
            <person name="Riley R."/>
            <person name="Lipzen A."/>
            <person name="Clum A."/>
            <person name="Drula E."/>
            <person name="Henrissat B."/>
            <person name="Kohler A."/>
            <person name="Grigoriev I.V."/>
            <person name="Martin F.M."/>
            <person name="Hacquard S."/>
        </authorList>
    </citation>
    <scope>NUCLEOTIDE SEQUENCE [LARGE SCALE GENOMIC DNA]</scope>
    <source>
        <strain evidence="1 2">MPI-CAGE-CH-0241</strain>
    </source>
</reference>
<sequence>MASGSTVPRASQPDSFQIYGYGADIGGLPLFYSGGNAYFGDYTLVDDNEAAPVVFTASDTTWLGSPNATVFSNSSSVPSWSNKTFAVPSSSSSTHEVGFVNGTTNSSSFLTDGFTFYGTFILVSGSNGELESLWYALPSDTDGIYALEWNSTSDSTDGKILLTLKRTPPSST</sequence>
<comment type="caution">
    <text evidence="1">The sequence shown here is derived from an EMBL/GenBank/DDBJ whole genome shotgun (WGS) entry which is preliminary data.</text>
</comment>
<dbReference type="Proteomes" id="UP000777438">
    <property type="component" value="Unassembled WGS sequence"/>
</dbReference>